<accession>A0ABQ9HBL1</accession>
<reference evidence="1 2" key="1">
    <citation type="submission" date="2023-02" db="EMBL/GenBank/DDBJ databases">
        <title>LHISI_Scaffold_Assembly.</title>
        <authorList>
            <person name="Stuart O.P."/>
            <person name="Cleave R."/>
            <person name="Magrath M.J.L."/>
            <person name="Mikheyev A.S."/>
        </authorList>
    </citation>
    <scope>NUCLEOTIDE SEQUENCE [LARGE SCALE GENOMIC DNA]</scope>
    <source>
        <strain evidence="1">Daus_M_001</strain>
        <tissue evidence="1">Leg muscle</tissue>
    </source>
</reference>
<name>A0ABQ9HBL1_9NEOP</name>
<dbReference type="EMBL" id="JARBHB010000006">
    <property type="protein sequence ID" value="KAJ8881664.1"/>
    <property type="molecule type" value="Genomic_DNA"/>
</dbReference>
<evidence type="ECO:0000313" key="1">
    <source>
        <dbReference type="EMBL" id="KAJ8881664.1"/>
    </source>
</evidence>
<proteinExistence type="predicted"/>
<dbReference type="Proteomes" id="UP001159363">
    <property type="component" value="Chromosome 5"/>
</dbReference>
<keyword evidence="2" id="KW-1185">Reference proteome</keyword>
<protein>
    <submittedName>
        <fullName evidence="1">Uncharacterized protein</fullName>
    </submittedName>
</protein>
<comment type="caution">
    <text evidence="1">The sequence shown here is derived from an EMBL/GenBank/DDBJ whole genome shotgun (WGS) entry which is preliminary data.</text>
</comment>
<evidence type="ECO:0000313" key="2">
    <source>
        <dbReference type="Proteomes" id="UP001159363"/>
    </source>
</evidence>
<organism evidence="1 2">
    <name type="scientific">Dryococelus australis</name>
    <dbReference type="NCBI Taxonomy" id="614101"/>
    <lineage>
        <taxon>Eukaryota</taxon>
        <taxon>Metazoa</taxon>
        <taxon>Ecdysozoa</taxon>
        <taxon>Arthropoda</taxon>
        <taxon>Hexapoda</taxon>
        <taxon>Insecta</taxon>
        <taxon>Pterygota</taxon>
        <taxon>Neoptera</taxon>
        <taxon>Polyneoptera</taxon>
        <taxon>Phasmatodea</taxon>
        <taxon>Verophasmatodea</taxon>
        <taxon>Anareolatae</taxon>
        <taxon>Phasmatidae</taxon>
        <taxon>Eurycanthinae</taxon>
        <taxon>Dryococelus</taxon>
    </lineage>
</organism>
<sequence>MSNSRPLYPLSSVVNDFCALTPGHFLKLETPITVPQPDLGEVKVNQLQCWQLVERLNDYIRIFGASGIATTSTPSTADIQVVAKRTFT</sequence>
<gene>
    <name evidence="1" type="ORF">PR048_018150</name>
</gene>